<dbReference type="InterPro" id="IPR025476">
    <property type="entry name" value="Helitron_helicase-like"/>
</dbReference>
<evidence type="ECO:0000313" key="2">
    <source>
        <dbReference type="EMBL" id="GFY66117.1"/>
    </source>
</evidence>
<accession>A0A8X6Y5X6</accession>
<dbReference type="Proteomes" id="UP000886998">
    <property type="component" value="Unassembled WGS sequence"/>
</dbReference>
<evidence type="ECO:0000313" key="3">
    <source>
        <dbReference type="Proteomes" id="UP000886998"/>
    </source>
</evidence>
<organism evidence="2 3">
    <name type="scientific">Trichonephila inaurata madagascariensis</name>
    <dbReference type="NCBI Taxonomy" id="2747483"/>
    <lineage>
        <taxon>Eukaryota</taxon>
        <taxon>Metazoa</taxon>
        <taxon>Ecdysozoa</taxon>
        <taxon>Arthropoda</taxon>
        <taxon>Chelicerata</taxon>
        <taxon>Arachnida</taxon>
        <taxon>Araneae</taxon>
        <taxon>Araneomorphae</taxon>
        <taxon>Entelegynae</taxon>
        <taxon>Araneoidea</taxon>
        <taxon>Nephilidae</taxon>
        <taxon>Trichonephila</taxon>
        <taxon>Trichonephila inaurata</taxon>
    </lineage>
</organism>
<dbReference type="OrthoDB" id="1728974at2759"/>
<sequence>MHKRIASHARICTRCNGICSPLRSSRLITFTSNPAWDEIKQLLLPGQSQVDRHDITALMDFIVKYEVFGYVRCWMYSVEWQKRVLPHTHILIWLYNKITSDEIDDVIFAEIPRADVDKDLRELFSNRGF</sequence>
<protein>
    <submittedName>
        <fullName evidence="2">Helitron_like_N domain-containing protein</fullName>
    </submittedName>
</protein>
<dbReference type="EMBL" id="BMAV01015833">
    <property type="protein sequence ID" value="GFY66117.1"/>
    <property type="molecule type" value="Genomic_DNA"/>
</dbReference>
<dbReference type="Pfam" id="PF14214">
    <property type="entry name" value="Helitron_like_N"/>
    <property type="match status" value="1"/>
</dbReference>
<dbReference type="AlphaFoldDB" id="A0A8X6Y5X6"/>
<feature type="domain" description="Helitron helicase-like" evidence="1">
    <location>
        <begin position="28"/>
        <end position="92"/>
    </location>
</feature>
<name>A0A8X6Y5X6_9ARAC</name>
<evidence type="ECO:0000259" key="1">
    <source>
        <dbReference type="Pfam" id="PF14214"/>
    </source>
</evidence>
<gene>
    <name evidence="2" type="primary">NOO_LOCUS10923</name>
    <name evidence="2" type="ORF">TNIN_340951</name>
</gene>
<comment type="caution">
    <text evidence="2">The sequence shown here is derived from an EMBL/GenBank/DDBJ whole genome shotgun (WGS) entry which is preliminary data.</text>
</comment>
<proteinExistence type="predicted"/>
<keyword evidence="3" id="KW-1185">Reference proteome</keyword>
<reference evidence="2" key="1">
    <citation type="submission" date="2020-08" db="EMBL/GenBank/DDBJ databases">
        <title>Multicomponent nature underlies the extraordinary mechanical properties of spider dragline silk.</title>
        <authorList>
            <person name="Kono N."/>
            <person name="Nakamura H."/>
            <person name="Mori M."/>
            <person name="Yoshida Y."/>
            <person name="Ohtoshi R."/>
            <person name="Malay A.D."/>
            <person name="Moran D.A.P."/>
            <person name="Tomita M."/>
            <person name="Numata K."/>
            <person name="Arakawa K."/>
        </authorList>
    </citation>
    <scope>NUCLEOTIDE SEQUENCE</scope>
</reference>